<reference evidence="14 15" key="1">
    <citation type="submission" date="2015-02" db="EMBL/GenBank/DDBJ databases">
        <title>Single-cell genomics of uncultivated deep-branching MTB reveals a conserved set of magnetosome genes.</title>
        <authorList>
            <person name="Kolinko S."/>
            <person name="Richter M."/>
            <person name="Glockner F.O."/>
            <person name="Brachmann A."/>
            <person name="Schuler D."/>
        </authorList>
    </citation>
    <scope>NUCLEOTIDE SEQUENCE [LARGE SCALE GENOMIC DNA]</scope>
    <source>
        <strain evidence="14">SKK-01</strain>
    </source>
</reference>
<comment type="similarity">
    <text evidence="2">Belongs to the HPPK family.</text>
</comment>
<dbReference type="EMBL" id="JYNY01000222">
    <property type="protein sequence ID" value="KJJ85075.1"/>
    <property type="molecule type" value="Genomic_DNA"/>
</dbReference>
<evidence type="ECO:0000256" key="6">
    <source>
        <dbReference type="ARBA" id="ARBA00022741"/>
    </source>
</evidence>
<evidence type="ECO:0000256" key="4">
    <source>
        <dbReference type="ARBA" id="ARBA00016218"/>
    </source>
</evidence>
<protein>
    <recommendedName>
        <fullName evidence="4">2-amino-4-hydroxy-6-hydroxymethyldihydropteridine pyrophosphokinase</fullName>
        <ecNumber evidence="3">2.7.6.3</ecNumber>
    </recommendedName>
    <alternativeName>
        <fullName evidence="11">6-hydroxymethyl-7,8-dihydropterin pyrophosphokinase</fullName>
    </alternativeName>
    <alternativeName>
        <fullName evidence="12">7,8-dihydro-6-hydroxymethylpterin-pyrophosphokinase</fullName>
    </alternativeName>
</protein>
<evidence type="ECO:0000256" key="10">
    <source>
        <dbReference type="ARBA" id="ARBA00029409"/>
    </source>
</evidence>
<evidence type="ECO:0000256" key="1">
    <source>
        <dbReference type="ARBA" id="ARBA00005051"/>
    </source>
</evidence>
<dbReference type="GO" id="GO:0046656">
    <property type="term" value="P:folic acid biosynthetic process"/>
    <property type="evidence" value="ECO:0007669"/>
    <property type="project" value="UniProtKB-KW"/>
</dbReference>
<dbReference type="Gene3D" id="3.30.70.560">
    <property type="entry name" value="7,8-Dihydro-6-hydroxymethylpterin-pyrophosphokinase HPPK"/>
    <property type="match status" value="1"/>
</dbReference>
<dbReference type="Proteomes" id="UP000033428">
    <property type="component" value="Unassembled WGS sequence"/>
</dbReference>
<dbReference type="Pfam" id="PF01288">
    <property type="entry name" value="HPPK"/>
    <property type="match status" value="1"/>
</dbReference>
<name>A0A0F0CUF9_9BACT</name>
<dbReference type="PATRIC" id="fig|1609969.3.peg.1119"/>
<evidence type="ECO:0000256" key="5">
    <source>
        <dbReference type="ARBA" id="ARBA00022679"/>
    </source>
</evidence>
<dbReference type="GO" id="GO:0003848">
    <property type="term" value="F:2-amino-4-hydroxy-6-hydroxymethyldihydropteridine diphosphokinase activity"/>
    <property type="evidence" value="ECO:0007669"/>
    <property type="project" value="UniProtKB-EC"/>
</dbReference>
<dbReference type="SUPFAM" id="SSF55083">
    <property type="entry name" value="6-hydroxymethyl-7,8-dihydropterin pyrophosphokinase, HPPK"/>
    <property type="match status" value="1"/>
</dbReference>
<keyword evidence="8" id="KW-0067">ATP-binding</keyword>
<dbReference type="PANTHER" id="PTHR43071">
    <property type="entry name" value="2-AMINO-4-HYDROXY-6-HYDROXYMETHYLDIHYDROPTERIDINE PYROPHOSPHOKINASE"/>
    <property type="match status" value="1"/>
</dbReference>
<evidence type="ECO:0000256" key="2">
    <source>
        <dbReference type="ARBA" id="ARBA00005810"/>
    </source>
</evidence>
<proteinExistence type="inferred from homology"/>
<comment type="caution">
    <text evidence="14">The sequence shown here is derived from an EMBL/GenBank/DDBJ whole genome shotgun (WGS) entry which is preliminary data.</text>
</comment>
<dbReference type="CDD" id="cd00483">
    <property type="entry name" value="HPPK"/>
    <property type="match status" value="1"/>
</dbReference>
<dbReference type="EC" id="2.7.6.3" evidence="3"/>
<keyword evidence="15" id="KW-1185">Reference proteome</keyword>
<keyword evidence="5 14" id="KW-0808">Transferase</keyword>
<dbReference type="InterPro" id="IPR000550">
    <property type="entry name" value="Hppk"/>
</dbReference>
<evidence type="ECO:0000313" key="15">
    <source>
        <dbReference type="Proteomes" id="UP000033428"/>
    </source>
</evidence>
<keyword evidence="6" id="KW-0547">Nucleotide-binding</keyword>
<organism evidence="14 15">
    <name type="scientific">Candidatus Omnitrophus magneticus</name>
    <dbReference type="NCBI Taxonomy" id="1609969"/>
    <lineage>
        <taxon>Bacteria</taxon>
        <taxon>Pseudomonadati</taxon>
        <taxon>Candidatus Omnitrophota</taxon>
        <taxon>Candidatus Omnitrophus</taxon>
    </lineage>
</organism>
<evidence type="ECO:0000259" key="13">
    <source>
        <dbReference type="Pfam" id="PF01288"/>
    </source>
</evidence>
<evidence type="ECO:0000256" key="7">
    <source>
        <dbReference type="ARBA" id="ARBA00022777"/>
    </source>
</evidence>
<dbReference type="PANTHER" id="PTHR43071:SF1">
    <property type="entry name" value="2-AMINO-4-HYDROXY-6-HYDROXYMETHYLDIHYDROPTERIDINE PYROPHOSPHOKINASE"/>
    <property type="match status" value="1"/>
</dbReference>
<comment type="function">
    <text evidence="10">Catalyzes the transfer of pyrophosphate from adenosine triphosphate (ATP) to 6-hydroxymethyl-7,8-dihydropterin, an enzymatic step in folate biosynthesis pathway.</text>
</comment>
<dbReference type="GO" id="GO:0005524">
    <property type="term" value="F:ATP binding"/>
    <property type="evidence" value="ECO:0007669"/>
    <property type="project" value="UniProtKB-KW"/>
</dbReference>
<dbReference type="AlphaFoldDB" id="A0A0F0CUF9"/>
<dbReference type="GO" id="GO:0016301">
    <property type="term" value="F:kinase activity"/>
    <property type="evidence" value="ECO:0007669"/>
    <property type="project" value="UniProtKB-KW"/>
</dbReference>
<evidence type="ECO:0000256" key="11">
    <source>
        <dbReference type="ARBA" id="ARBA00029766"/>
    </source>
</evidence>
<evidence type="ECO:0000256" key="12">
    <source>
        <dbReference type="ARBA" id="ARBA00033413"/>
    </source>
</evidence>
<dbReference type="InterPro" id="IPR035907">
    <property type="entry name" value="Hppk_sf"/>
</dbReference>
<keyword evidence="9" id="KW-0289">Folate biosynthesis</keyword>
<evidence type="ECO:0000256" key="9">
    <source>
        <dbReference type="ARBA" id="ARBA00022909"/>
    </source>
</evidence>
<evidence type="ECO:0000256" key="8">
    <source>
        <dbReference type="ARBA" id="ARBA00022840"/>
    </source>
</evidence>
<evidence type="ECO:0000256" key="3">
    <source>
        <dbReference type="ARBA" id="ARBA00013253"/>
    </source>
</evidence>
<comment type="pathway">
    <text evidence="1">Cofactor biosynthesis; tetrahydrofolate biosynthesis; 2-amino-4-hydroxy-6-hydroxymethyl-7,8-dihydropteridine diphosphate from 7,8-dihydroneopterin triphosphate: step 4/4.</text>
</comment>
<accession>A0A0F0CUF9</accession>
<gene>
    <name evidence="14" type="ORF">OMAG_001039</name>
</gene>
<evidence type="ECO:0000313" key="14">
    <source>
        <dbReference type="EMBL" id="KJJ85075.1"/>
    </source>
</evidence>
<dbReference type="GO" id="GO:0046654">
    <property type="term" value="P:tetrahydrofolate biosynthetic process"/>
    <property type="evidence" value="ECO:0007669"/>
    <property type="project" value="UniProtKB-UniPathway"/>
</dbReference>
<feature type="domain" description="7,8-dihydro-6-hydroxymethylpterin-pyrophosphokinase" evidence="13">
    <location>
        <begin position="5"/>
        <end position="133"/>
    </location>
</feature>
<sequence length="156" mass="17560">MAIVYLGIGSNIGDATKNCESAVQKIKFTPNIQIIKSSSFYKTKHVGGPAQEDYINGVIKIKTDLSPESCLVSFKALEKEMGRIPAPRNYPRVIDIDILFYDDIIFNNENLVIPHPLAHERLFILKGLNEIEPYFVHPVIKKTISKLYAEALVTKL</sequence>
<dbReference type="NCBIfam" id="TIGR01498">
    <property type="entry name" value="folK"/>
    <property type="match status" value="1"/>
</dbReference>
<dbReference type="UniPathway" id="UPA00077">
    <property type="reaction ID" value="UER00155"/>
</dbReference>
<keyword evidence="7 14" id="KW-0418">Kinase</keyword>